<reference evidence="4" key="1">
    <citation type="journal article" date="2015" name="Nature">
        <title>Complex archaea that bridge the gap between prokaryotes and eukaryotes.</title>
        <authorList>
            <person name="Spang A."/>
            <person name="Saw J.H."/>
            <person name="Jorgensen S.L."/>
            <person name="Zaremba-Niedzwiedzka K."/>
            <person name="Martijn J."/>
            <person name="Lind A.E."/>
            <person name="van Eijk R."/>
            <person name="Schleper C."/>
            <person name="Guy L."/>
            <person name="Ettema T.J."/>
        </authorList>
    </citation>
    <scope>NUCLEOTIDE SEQUENCE</scope>
</reference>
<dbReference type="AlphaFoldDB" id="A0A0F9MBN8"/>
<accession>A0A0F9MBN8</accession>
<comment type="caution">
    <text evidence="4">The sequence shown here is derived from an EMBL/GenBank/DDBJ whole genome shotgun (WGS) entry which is preliminary data.</text>
</comment>
<dbReference type="Gene3D" id="1.20.1090.10">
    <property type="entry name" value="Dehydroquinate synthase-like - alpha domain"/>
    <property type="match status" value="1"/>
</dbReference>
<dbReference type="PANTHER" id="PTHR11496:SF83">
    <property type="entry name" value="HYDROXYACID-OXOACID TRANSHYDROGENASE, MITOCHONDRIAL"/>
    <property type="match status" value="1"/>
</dbReference>
<name>A0A0F9MBN8_9ZZZZ</name>
<gene>
    <name evidence="4" type="ORF">LCGC14_1110360</name>
</gene>
<dbReference type="CDD" id="cd14862">
    <property type="entry name" value="Fe-ADH-like"/>
    <property type="match status" value="1"/>
</dbReference>
<evidence type="ECO:0000259" key="2">
    <source>
        <dbReference type="Pfam" id="PF00465"/>
    </source>
</evidence>
<evidence type="ECO:0000259" key="3">
    <source>
        <dbReference type="Pfam" id="PF25137"/>
    </source>
</evidence>
<dbReference type="GO" id="GO:0046872">
    <property type="term" value="F:metal ion binding"/>
    <property type="evidence" value="ECO:0007669"/>
    <property type="project" value="InterPro"/>
</dbReference>
<dbReference type="GO" id="GO:0005739">
    <property type="term" value="C:mitochondrion"/>
    <property type="evidence" value="ECO:0007669"/>
    <property type="project" value="TreeGrafter"/>
</dbReference>
<dbReference type="PANTHER" id="PTHR11496">
    <property type="entry name" value="ALCOHOL DEHYDROGENASE"/>
    <property type="match status" value="1"/>
</dbReference>
<dbReference type="Gene3D" id="3.40.50.1970">
    <property type="match status" value="1"/>
</dbReference>
<evidence type="ECO:0000256" key="1">
    <source>
        <dbReference type="ARBA" id="ARBA00023002"/>
    </source>
</evidence>
<feature type="domain" description="Fe-containing alcohol dehydrogenase-like C-terminal" evidence="3">
    <location>
        <begin position="222"/>
        <end position="423"/>
    </location>
</feature>
<dbReference type="Pfam" id="PF00465">
    <property type="entry name" value="Fe-ADH"/>
    <property type="match status" value="1"/>
</dbReference>
<evidence type="ECO:0000313" key="4">
    <source>
        <dbReference type="EMBL" id="KKN03174.1"/>
    </source>
</evidence>
<dbReference type="GO" id="GO:0004022">
    <property type="term" value="F:alcohol dehydrogenase (NAD+) activity"/>
    <property type="evidence" value="ECO:0007669"/>
    <property type="project" value="TreeGrafter"/>
</dbReference>
<keyword evidence="1" id="KW-0560">Oxidoreductase</keyword>
<feature type="domain" description="Alcohol dehydrogenase iron-type/glycerol dehydrogenase GldA" evidence="2">
    <location>
        <begin position="39"/>
        <end position="210"/>
    </location>
</feature>
<feature type="non-terminal residue" evidence="4">
    <location>
        <position position="1"/>
    </location>
</feature>
<dbReference type="InterPro" id="IPR001670">
    <property type="entry name" value="ADH_Fe/GldA"/>
</dbReference>
<dbReference type="InterPro" id="IPR056798">
    <property type="entry name" value="ADH_Fe_C"/>
</dbReference>
<dbReference type="Pfam" id="PF25137">
    <property type="entry name" value="ADH_Fe_C"/>
    <property type="match status" value="1"/>
</dbReference>
<dbReference type="FunFam" id="3.40.50.1970:FF:000003">
    <property type="entry name" value="Alcohol dehydrogenase, iron-containing"/>
    <property type="match status" value="1"/>
</dbReference>
<protein>
    <submittedName>
        <fullName evidence="4">Uncharacterized protein</fullName>
    </submittedName>
</protein>
<proteinExistence type="predicted"/>
<dbReference type="InterPro" id="IPR039697">
    <property type="entry name" value="Alcohol_dehydrogenase_Fe"/>
</dbReference>
<sequence>MEDKTEQRAWYENEIVRDLISGLKGRAPMGLNAAFRTGNIFYGHSSLNQISSFLEPKLEKEERRVLIITDDFTEKFASKIIKSLETLNAESRVWAGVEPEGPLNAIEAGVKICIEFKPTVFIAVGGGSVIDTAKAIMVKFEKPETSLYRVIPFENLGLRKKVKFLIAIPTTSGTGSEVTYSAMLTDINRDPPQKLTIANPELIPDLAILHTDFVKDLPPFLTMATGLDALAHSIGSYISTWGSPLTDSLNIYAIKEVLKYLPRAYKYGGKDLEARSHMQLAATMAGLGFNNSRVGFDHALAHSFGKIFMVHHGLSVGMFVLYTIPFLAKVSDRWKDLCFLFNIESKGQNDKVLLSEFILAVKNFIISLDGLLCVKNLKNPVVSKEEYFKNLDLLIKYTELDAVSLLSPRHLNKEILEKIFEYAWDGKDIDF</sequence>
<dbReference type="SUPFAM" id="SSF56796">
    <property type="entry name" value="Dehydroquinate synthase-like"/>
    <property type="match status" value="1"/>
</dbReference>
<dbReference type="EMBL" id="LAZR01005062">
    <property type="protein sequence ID" value="KKN03174.1"/>
    <property type="molecule type" value="Genomic_DNA"/>
</dbReference>
<organism evidence="4">
    <name type="scientific">marine sediment metagenome</name>
    <dbReference type="NCBI Taxonomy" id="412755"/>
    <lineage>
        <taxon>unclassified sequences</taxon>
        <taxon>metagenomes</taxon>
        <taxon>ecological metagenomes</taxon>
    </lineage>
</organism>